<feature type="compositionally biased region" description="Pro residues" evidence="1">
    <location>
        <begin position="12"/>
        <end position="24"/>
    </location>
</feature>
<dbReference type="Proteomes" id="UP000003835">
    <property type="component" value="Unassembled WGS sequence"/>
</dbReference>
<proteinExistence type="predicted"/>
<evidence type="ECO:0000313" key="3">
    <source>
        <dbReference type="Proteomes" id="UP000003835"/>
    </source>
</evidence>
<reference evidence="2 3" key="1">
    <citation type="submission" date="2008-07" db="EMBL/GenBank/DDBJ databases">
        <authorList>
            <person name="Tandeau de Marsac N."/>
            <person name="Ferriera S."/>
            <person name="Johnson J."/>
            <person name="Kravitz S."/>
            <person name="Beeson K."/>
            <person name="Sutton G."/>
            <person name="Rogers Y.-H."/>
            <person name="Friedman R."/>
            <person name="Frazier M."/>
            <person name="Venter J.C."/>
        </authorList>
    </citation>
    <scope>NUCLEOTIDE SEQUENCE [LARGE SCALE GENOMIC DNA]</scope>
    <source>
        <strain evidence="2 3">PCC 7420</strain>
    </source>
</reference>
<feature type="region of interest" description="Disordered" evidence="1">
    <location>
        <begin position="1"/>
        <end position="30"/>
    </location>
</feature>
<gene>
    <name evidence="2" type="ORF">MC7420_1214</name>
</gene>
<dbReference type="STRING" id="118168.MC7420_1214"/>
<dbReference type="RefSeq" id="WP_006103504.1">
    <property type="nucleotide sequence ID" value="NZ_DS989858.1"/>
</dbReference>
<name>B4VXK4_9CYAN</name>
<dbReference type="OrthoDB" id="516702at2"/>
<evidence type="ECO:0000313" key="2">
    <source>
        <dbReference type="EMBL" id="EDX73418.1"/>
    </source>
</evidence>
<dbReference type="AlphaFoldDB" id="B4VXK4"/>
<dbReference type="HOGENOM" id="CLU_183721_2_0_3"/>
<protein>
    <submittedName>
        <fullName evidence="2">Uncharacterized protein</fullName>
    </submittedName>
</protein>
<keyword evidence="3" id="KW-1185">Reference proteome</keyword>
<sequence>MTEDFIRDSSPTPNPATPVPSTPPPDKRHPLKVIVISSPQGVTRTIHTFYRLGYAHVSEWSKPQPTQNPGEVMSVLYRRLRID</sequence>
<dbReference type="EMBL" id="DS989858">
    <property type="protein sequence ID" value="EDX73418.1"/>
    <property type="molecule type" value="Genomic_DNA"/>
</dbReference>
<accession>B4VXK4</accession>
<evidence type="ECO:0000256" key="1">
    <source>
        <dbReference type="SAM" id="MobiDB-lite"/>
    </source>
</evidence>
<dbReference type="eggNOG" id="ENOG5033HVE">
    <property type="taxonomic scope" value="Bacteria"/>
</dbReference>
<organism evidence="2 3">
    <name type="scientific">Coleofasciculus chthonoplastes PCC 7420</name>
    <dbReference type="NCBI Taxonomy" id="118168"/>
    <lineage>
        <taxon>Bacteria</taxon>
        <taxon>Bacillati</taxon>
        <taxon>Cyanobacteriota</taxon>
        <taxon>Cyanophyceae</taxon>
        <taxon>Coleofasciculales</taxon>
        <taxon>Coleofasciculaceae</taxon>
        <taxon>Coleofasciculus</taxon>
    </lineage>
</organism>